<dbReference type="PANTHER" id="PTHR44013">
    <property type="entry name" value="ZINC-TYPE ALCOHOL DEHYDROGENASE-LIKE PROTEIN C16A3.02C"/>
    <property type="match status" value="1"/>
</dbReference>
<dbReference type="Gene3D" id="3.40.50.720">
    <property type="entry name" value="NAD(P)-binding Rossmann-like Domain"/>
    <property type="match status" value="1"/>
</dbReference>
<evidence type="ECO:0000313" key="2">
    <source>
        <dbReference type="EMBL" id="SDM96421.1"/>
    </source>
</evidence>
<sequence>MDVPASLPRSIESNLSFESTLCRMKAAVYRHYGPPSFVHVEEASPPVPNAGDLLVRVFASTVNRTDCGFLSGKPLVVRLFSGLRAPRATILGCEFAGEIMGVGTGVSAFAVGQRVFGYNGVKFGGHAEYLTIAETGLVAEIPAGTSYEQAAPIIEGAHYALNMIRAARVAAGQNVLVNSGTGGIGSAAVQLLVQLGARVTAVCATAHLALVESLGAERVVDYRREDFTGLDNEFNVVLDAVGKSSFGRCRRLLVPGGIYVSSELGTLWQNPVLALTTPLLRRKRVLFPIPRDTREDALFLQGLVASGEFRPVIDRSYPLEQIREAYEYVAAGQKIGNVVIRMREE</sequence>
<dbReference type="InterPro" id="IPR020843">
    <property type="entry name" value="ER"/>
</dbReference>
<dbReference type="InterPro" id="IPR013154">
    <property type="entry name" value="ADH-like_N"/>
</dbReference>
<accession>A0A5E9FX07</accession>
<dbReference type="Gene3D" id="3.90.180.10">
    <property type="entry name" value="Medium-chain alcohol dehydrogenases, catalytic domain"/>
    <property type="match status" value="1"/>
</dbReference>
<protein>
    <submittedName>
        <fullName evidence="2">NADPH:quinone reductase</fullName>
    </submittedName>
</protein>
<dbReference type="PANTHER" id="PTHR44013:SF1">
    <property type="entry name" value="ZINC-TYPE ALCOHOL DEHYDROGENASE-LIKE PROTEIN C16A3.02C"/>
    <property type="match status" value="1"/>
</dbReference>
<dbReference type="SUPFAM" id="SSF51735">
    <property type="entry name" value="NAD(P)-binding Rossmann-fold domains"/>
    <property type="match status" value="1"/>
</dbReference>
<organism evidence="2 3">
    <name type="scientific">Cryobacterium flavum</name>
    <dbReference type="NCBI Taxonomy" id="1424659"/>
    <lineage>
        <taxon>Bacteria</taxon>
        <taxon>Bacillati</taxon>
        <taxon>Actinomycetota</taxon>
        <taxon>Actinomycetes</taxon>
        <taxon>Micrococcales</taxon>
        <taxon>Microbacteriaceae</taxon>
        <taxon>Cryobacterium</taxon>
    </lineage>
</organism>
<name>A0A5E9FX07_9MICO</name>
<dbReference type="CDD" id="cd08267">
    <property type="entry name" value="MDR1"/>
    <property type="match status" value="1"/>
</dbReference>
<dbReference type="STRING" id="1424659.SAMN05216368_10382"/>
<feature type="domain" description="Enoyl reductase (ER)" evidence="1">
    <location>
        <begin position="33"/>
        <end position="340"/>
    </location>
</feature>
<reference evidence="2 3" key="1">
    <citation type="submission" date="2016-10" db="EMBL/GenBank/DDBJ databases">
        <authorList>
            <person name="Varghese N."/>
            <person name="Submissions S."/>
        </authorList>
    </citation>
    <scope>NUCLEOTIDE SEQUENCE [LARGE SCALE GENOMIC DNA]</scope>
    <source>
        <strain evidence="2 3">CGMCC 1.11215</strain>
    </source>
</reference>
<proteinExistence type="predicted"/>
<dbReference type="SUPFAM" id="SSF50129">
    <property type="entry name" value="GroES-like"/>
    <property type="match status" value="1"/>
</dbReference>
<dbReference type="Pfam" id="PF08240">
    <property type="entry name" value="ADH_N"/>
    <property type="match status" value="1"/>
</dbReference>
<dbReference type="EMBL" id="FNIB01000003">
    <property type="protein sequence ID" value="SDM96421.1"/>
    <property type="molecule type" value="Genomic_DNA"/>
</dbReference>
<evidence type="ECO:0000313" key="3">
    <source>
        <dbReference type="Proteomes" id="UP000199639"/>
    </source>
</evidence>
<dbReference type="Pfam" id="PF13602">
    <property type="entry name" value="ADH_zinc_N_2"/>
    <property type="match status" value="1"/>
</dbReference>
<dbReference type="InterPro" id="IPR011032">
    <property type="entry name" value="GroES-like_sf"/>
</dbReference>
<dbReference type="AlphaFoldDB" id="A0A5E9FX07"/>
<dbReference type="SMART" id="SM00829">
    <property type="entry name" value="PKS_ER"/>
    <property type="match status" value="1"/>
</dbReference>
<gene>
    <name evidence="2" type="ORF">SAMN05216368_10382</name>
</gene>
<evidence type="ECO:0000259" key="1">
    <source>
        <dbReference type="SMART" id="SM00829"/>
    </source>
</evidence>
<dbReference type="InterPro" id="IPR036291">
    <property type="entry name" value="NAD(P)-bd_dom_sf"/>
</dbReference>
<dbReference type="Proteomes" id="UP000199639">
    <property type="component" value="Unassembled WGS sequence"/>
</dbReference>
<dbReference type="GO" id="GO:0016491">
    <property type="term" value="F:oxidoreductase activity"/>
    <property type="evidence" value="ECO:0007669"/>
    <property type="project" value="InterPro"/>
</dbReference>
<dbReference type="InterPro" id="IPR052733">
    <property type="entry name" value="Chloroplast_QOR"/>
</dbReference>